<keyword evidence="2" id="KW-0418">Kinase</keyword>
<dbReference type="SUPFAM" id="SSF52172">
    <property type="entry name" value="CheY-like"/>
    <property type="match status" value="1"/>
</dbReference>
<dbReference type="Proteomes" id="UP000440096">
    <property type="component" value="Unassembled WGS sequence"/>
</dbReference>
<comment type="caution">
    <text evidence="6">The sequence shown here is derived from an EMBL/GenBank/DDBJ whole genome shotgun (WGS) entry which is preliminary data.</text>
</comment>
<evidence type="ECO:0000256" key="2">
    <source>
        <dbReference type="ARBA" id="ARBA00022777"/>
    </source>
</evidence>
<evidence type="ECO:0000256" key="3">
    <source>
        <dbReference type="ARBA" id="ARBA00023015"/>
    </source>
</evidence>
<dbReference type="Pfam" id="PF13185">
    <property type="entry name" value="GAF_2"/>
    <property type="match status" value="1"/>
</dbReference>
<evidence type="ECO:0000313" key="7">
    <source>
        <dbReference type="Proteomes" id="UP000440096"/>
    </source>
</evidence>
<dbReference type="InterPro" id="IPR005561">
    <property type="entry name" value="ANTAR"/>
</dbReference>
<dbReference type="InterPro" id="IPR012074">
    <property type="entry name" value="GAF_ANTAR"/>
</dbReference>
<evidence type="ECO:0000256" key="1">
    <source>
        <dbReference type="ARBA" id="ARBA00022679"/>
    </source>
</evidence>
<dbReference type="GO" id="GO:0016301">
    <property type="term" value="F:kinase activity"/>
    <property type="evidence" value="ECO:0007669"/>
    <property type="project" value="UniProtKB-KW"/>
</dbReference>
<accession>A0A6N7Z3B8</accession>
<dbReference type="Pfam" id="PF03861">
    <property type="entry name" value="ANTAR"/>
    <property type="match status" value="1"/>
</dbReference>
<organism evidence="6 7">
    <name type="scientific">Amycolatopsis pithecellobii</name>
    <dbReference type="NCBI Taxonomy" id="664692"/>
    <lineage>
        <taxon>Bacteria</taxon>
        <taxon>Bacillati</taxon>
        <taxon>Actinomycetota</taxon>
        <taxon>Actinomycetes</taxon>
        <taxon>Pseudonocardiales</taxon>
        <taxon>Pseudonocardiaceae</taxon>
        <taxon>Amycolatopsis</taxon>
    </lineage>
</organism>
<gene>
    <name evidence="6" type="ORF">GKO32_11025</name>
</gene>
<dbReference type="RefSeq" id="WP_154756715.1">
    <property type="nucleotide sequence ID" value="NZ_WMBA01000012.1"/>
</dbReference>
<dbReference type="AlphaFoldDB" id="A0A6N7Z3B8"/>
<dbReference type="SMART" id="SM01012">
    <property type="entry name" value="ANTAR"/>
    <property type="match status" value="1"/>
</dbReference>
<dbReference type="PROSITE" id="PS50921">
    <property type="entry name" value="ANTAR"/>
    <property type="match status" value="1"/>
</dbReference>
<keyword evidence="4" id="KW-0804">Transcription</keyword>
<dbReference type="EMBL" id="WMBA01000012">
    <property type="protein sequence ID" value="MTD54504.1"/>
    <property type="molecule type" value="Genomic_DNA"/>
</dbReference>
<dbReference type="Gene3D" id="3.30.450.40">
    <property type="match status" value="1"/>
</dbReference>
<dbReference type="InterPro" id="IPR029016">
    <property type="entry name" value="GAF-like_dom_sf"/>
</dbReference>
<dbReference type="OrthoDB" id="3683444at2"/>
<keyword evidence="7" id="KW-1185">Reference proteome</keyword>
<keyword evidence="3" id="KW-0805">Transcription regulation</keyword>
<reference evidence="6 7" key="1">
    <citation type="submission" date="2019-11" db="EMBL/GenBank/DDBJ databases">
        <title>Draft genome of Amycolatopsis RM579.</title>
        <authorList>
            <person name="Duangmal K."/>
            <person name="Mingma R."/>
        </authorList>
    </citation>
    <scope>NUCLEOTIDE SEQUENCE [LARGE SCALE GENOMIC DNA]</scope>
    <source>
        <strain evidence="6 7">RM579</strain>
    </source>
</reference>
<dbReference type="InterPro" id="IPR003018">
    <property type="entry name" value="GAF"/>
</dbReference>
<sequence>MTNDHPRSPKIRASDLAGAFLALCDLPGQTLDEARCLELLATQSATLLDVDAAGILLSGPDGALSAVAASCETARLLQLLQMRFSDGPGVISFRTRIPVHVPDLHEAKQWESFRTTALRAGYSAVHALPLRRHAEGLGALTLFRRRPGALSREDTTIAVALSTMVTSFILDRRALDAAGVLTGQLQTALRTRIVIEQAKGVLAERHERTPDEAFELMRRFARQGRKRLDDVARAVIAHAETVAPLLTVEPKSTAR</sequence>
<dbReference type="PIRSF" id="PIRSF036625">
    <property type="entry name" value="GAF_ANTAR"/>
    <property type="match status" value="1"/>
</dbReference>
<evidence type="ECO:0000259" key="5">
    <source>
        <dbReference type="PROSITE" id="PS50921"/>
    </source>
</evidence>
<dbReference type="SUPFAM" id="SSF55781">
    <property type="entry name" value="GAF domain-like"/>
    <property type="match status" value="1"/>
</dbReference>
<dbReference type="InterPro" id="IPR011006">
    <property type="entry name" value="CheY-like_superfamily"/>
</dbReference>
<dbReference type="GO" id="GO:0003723">
    <property type="term" value="F:RNA binding"/>
    <property type="evidence" value="ECO:0007669"/>
    <property type="project" value="InterPro"/>
</dbReference>
<keyword evidence="1" id="KW-0808">Transferase</keyword>
<name>A0A6N7Z3B8_9PSEU</name>
<evidence type="ECO:0000256" key="4">
    <source>
        <dbReference type="ARBA" id="ARBA00023163"/>
    </source>
</evidence>
<dbReference type="Gene3D" id="1.10.10.10">
    <property type="entry name" value="Winged helix-like DNA-binding domain superfamily/Winged helix DNA-binding domain"/>
    <property type="match status" value="1"/>
</dbReference>
<protein>
    <submittedName>
        <fullName evidence="6">ANTAR domain-containing protein</fullName>
    </submittedName>
</protein>
<proteinExistence type="predicted"/>
<evidence type="ECO:0000313" key="6">
    <source>
        <dbReference type="EMBL" id="MTD54504.1"/>
    </source>
</evidence>
<dbReference type="InterPro" id="IPR036388">
    <property type="entry name" value="WH-like_DNA-bd_sf"/>
</dbReference>
<feature type="domain" description="ANTAR" evidence="5">
    <location>
        <begin position="175"/>
        <end position="236"/>
    </location>
</feature>